<dbReference type="GO" id="GO:0016020">
    <property type="term" value="C:membrane"/>
    <property type="evidence" value="ECO:0007669"/>
    <property type="project" value="UniProtKB-SubCell"/>
</dbReference>
<feature type="transmembrane region" description="Helical" evidence="7">
    <location>
        <begin position="121"/>
        <end position="142"/>
    </location>
</feature>
<comment type="subcellular location">
    <subcellularLocation>
        <location evidence="1">Membrane</location>
        <topology evidence="1">Multi-pass membrane protein</topology>
    </subcellularLocation>
</comment>
<dbReference type="Pfam" id="PF00892">
    <property type="entry name" value="EamA"/>
    <property type="match status" value="2"/>
</dbReference>
<feature type="compositionally biased region" description="Basic residues" evidence="6">
    <location>
        <begin position="8"/>
        <end position="18"/>
    </location>
</feature>
<dbReference type="InterPro" id="IPR050638">
    <property type="entry name" value="AA-Vitamin_Transporters"/>
</dbReference>
<dbReference type="SUPFAM" id="SSF103481">
    <property type="entry name" value="Multidrug resistance efflux transporter EmrE"/>
    <property type="match status" value="2"/>
</dbReference>
<dbReference type="AlphaFoldDB" id="A0A4D7QQ60"/>
<keyword evidence="5 7" id="KW-0472">Membrane</keyword>
<evidence type="ECO:0000313" key="9">
    <source>
        <dbReference type="EMBL" id="QCK87414.1"/>
    </source>
</evidence>
<keyword evidence="4 7" id="KW-1133">Transmembrane helix</keyword>
<evidence type="ECO:0000256" key="6">
    <source>
        <dbReference type="SAM" id="MobiDB-lite"/>
    </source>
</evidence>
<comment type="similarity">
    <text evidence="2">Belongs to the EamA transporter family.</text>
</comment>
<feature type="domain" description="EamA" evidence="8">
    <location>
        <begin position="205"/>
        <end position="338"/>
    </location>
</feature>
<evidence type="ECO:0000256" key="1">
    <source>
        <dbReference type="ARBA" id="ARBA00004141"/>
    </source>
</evidence>
<keyword evidence="10" id="KW-1185">Reference proteome</keyword>
<dbReference type="PANTHER" id="PTHR32322">
    <property type="entry name" value="INNER MEMBRANE TRANSPORTER"/>
    <property type="match status" value="1"/>
</dbReference>
<evidence type="ECO:0000256" key="7">
    <source>
        <dbReference type="SAM" id="Phobius"/>
    </source>
</evidence>
<evidence type="ECO:0000256" key="5">
    <source>
        <dbReference type="ARBA" id="ARBA00023136"/>
    </source>
</evidence>
<feature type="transmembrane region" description="Helical" evidence="7">
    <location>
        <begin position="264"/>
        <end position="287"/>
    </location>
</feature>
<dbReference type="InterPro" id="IPR000620">
    <property type="entry name" value="EamA_dom"/>
</dbReference>
<evidence type="ECO:0000256" key="2">
    <source>
        <dbReference type="ARBA" id="ARBA00007362"/>
    </source>
</evidence>
<feature type="transmembrane region" description="Helical" evidence="7">
    <location>
        <begin position="322"/>
        <end position="342"/>
    </location>
</feature>
<organism evidence="9 10">
    <name type="scientific">Phreatobacter aquaticus</name>
    <dbReference type="NCBI Taxonomy" id="2570229"/>
    <lineage>
        <taxon>Bacteria</taxon>
        <taxon>Pseudomonadati</taxon>
        <taxon>Pseudomonadota</taxon>
        <taxon>Alphaproteobacteria</taxon>
        <taxon>Hyphomicrobiales</taxon>
        <taxon>Phreatobacteraceae</taxon>
        <taxon>Phreatobacter</taxon>
    </lineage>
</organism>
<evidence type="ECO:0000256" key="3">
    <source>
        <dbReference type="ARBA" id="ARBA00022692"/>
    </source>
</evidence>
<keyword evidence="3 7" id="KW-0812">Transmembrane</keyword>
<dbReference type="OrthoDB" id="7743310at2"/>
<dbReference type="Proteomes" id="UP000298588">
    <property type="component" value="Chromosome"/>
</dbReference>
<dbReference type="PANTHER" id="PTHR32322:SF2">
    <property type="entry name" value="EAMA DOMAIN-CONTAINING PROTEIN"/>
    <property type="match status" value="1"/>
</dbReference>
<feature type="transmembrane region" description="Helical" evidence="7">
    <location>
        <begin position="88"/>
        <end position="109"/>
    </location>
</feature>
<evidence type="ECO:0000313" key="10">
    <source>
        <dbReference type="Proteomes" id="UP000298588"/>
    </source>
</evidence>
<proteinExistence type="inferred from homology"/>
<accession>A0A4D7QQ60</accession>
<feature type="transmembrane region" description="Helical" evidence="7">
    <location>
        <begin position="198"/>
        <end position="219"/>
    </location>
</feature>
<dbReference type="InterPro" id="IPR037185">
    <property type="entry name" value="EmrE-like"/>
</dbReference>
<feature type="transmembrane region" description="Helical" evidence="7">
    <location>
        <begin position="54"/>
        <end position="76"/>
    </location>
</feature>
<dbReference type="EMBL" id="CP039865">
    <property type="protein sequence ID" value="QCK87414.1"/>
    <property type="molecule type" value="Genomic_DNA"/>
</dbReference>
<feature type="domain" description="EamA" evidence="8">
    <location>
        <begin position="55"/>
        <end position="189"/>
    </location>
</feature>
<sequence length="350" mass="36093">MLHRVRRVAKSGSAHRHPAHDPDRSAHGVPASTALRASAFAENTESMALFHPRLLALLAMALTVSIYGGQFVSVRLGYQSDLTPYDIAALRFLFAGVVMLPFFLTQGGLVDCMGMGWRRGLAIVVLGGAPLTVFSNIGLGYAPAAHAAAIQPGMVAVTATLFAYLSAGRRVPGGVVAGFAVVLGGLAAIALAGSRGEAGQGTVVGDLIFIICGLAWGFFTSLCARWKVGSLAGAAVVSTVSMLTYVPIYVAFLTPRIMEAPWSVILFHGINQGLLNVVVGILLWTYGTRVLGVAVAARFPPVIPVLGTLIGIPVLGEVPGPVAAIGVVAIVAGLAIVAIVGARAARRLEG</sequence>
<reference evidence="9 10" key="1">
    <citation type="submission" date="2019-04" db="EMBL/GenBank/DDBJ databases">
        <title>Phreatobacter aquaticus sp. nov.</title>
        <authorList>
            <person name="Choi A."/>
            <person name="Baek K."/>
        </authorList>
    </citation>
    <scope>NUCLEOTIDE SEQUENCE [LARGE SCALE GENOMIC DNA]</scope>
    <source>
        <strain evidence="9 10">NMCR1094</strain>
    </source>
</reference>
<feature type="transmembrane region" description="Helical" evidence="7">
    <location>
        <begin position="174"/>
        <end position="192"/>
    </location>
</feature>
<feature type="transmembrane region" description="Helical" evidence="7">
    <location>
        <begin position="299"/>
        <end position="316"/>
    </location>
</feature>
<gene>
    <name evidence="9" type="ORF">E8L99_17445</name>
</gene>
<protein>
    <submittedName>
        <fullName evidence="9">DMT family transporter</fullName>
    </submittedName>
</protein>
<evidence type="ECO:0000259" key="8">
    <source>
        <dbReference type="Pfam" id="PF00892"/>
    </source>
</evidence>
<evidence type="ECO:0000256" key="4">
    <source>
        <dbReference type="ARBA" id="ARBA00022989"/>
    </source>
</evidence>
<name>A0A4D7QQ60_9HYPH</name>
<feature type="transmembrane region" description="Helical" evidence="7">
    <location>
        <begin position="231"/>
        <end position="252"/>
    </location>
</feature>
<feature type="region of interest" description="Disordered" evidence="6">
    <location>
        <begin position="8"/>
        <end position="29"/>
    </location>
</feature>
<dbReference type="KEGG" id="paqt:E8L99_17445"/>
<feature type="transmembrane region" description="Helical" evidence="7">
    <location>
        <begin position="148"/>
        <end position="167"/>
    </location>
</feature>